<reference evidence="2 3" key="1">
    <citation type="submission" date="2016-11" db="EMBL/GenBank/DDBJ databases">
        <authorList>
            <person name="Hagglund E."/>
            <person name="Bystrom M."/>
            <person name="Naslund J."/>
            <person name="Stenberg P."/>
            <person name="Sjodin A."/>
        </authorList>
    </citation>
    <scope>NUCLEOTIDE SEQUENCE [LARGE SCALE GENOMIC DNA]</scope>
    <source>
        <strain evidence="2 3">CCUG 58020</strain>
    </source>
</reference>
<dbReference type="EMBL" id="CP018093">
    <property type="protein sequence ID" value="APD51110.1"/>
    <property type="molecule type" value="Genomic_DNA"/>
</dbReference>
<sequence>MKTKILLASILGCSSILTGYAKENVNNNSHIVAGTNYAGQFKATVGTDKITGERIVTYTLPSGLLSEPEKYASYEITFGNSHNGMKSEKSEEIPINENTLTYVYRVSDEVAEGTVWEGYISTYDKQHGSLSSVFSLNPVTIPAIDEKVLISEPQEDGTVFTITYDDPSVTLNPSLSNTKQGDVVLDDGMEVIDDGSTNPDQIKVKINKKAIHTIKVNVSDKKVKQYKLQVGPQQYPQNIKDNDIIKINAVAAPLGNLYAYIYFSRADTEGINSINIRSQDTTVRGYKSGRWFPIYSSTTPIDRNGRMASDYQISFKTTESWEEYMINTSFSQSTKYYTQVGKLETIVRDFSNYTGKYEYRVINWDDPTPI</sequence>
<dbReference type="KEGG" id="fhi:FSC454_08495"/>
<evidence type="ECO:0000313" key="3">
    <source>
        <dbReference type="Proteomes" id="UP000182459"/>
    </source>
</evidence>
<organism evidence="2 3">
    <name type="scientific">Francisella hispaniensis FSC454</name>
    <dbReference type="NCBI Taxonomy" id="1088883"/>
    <lineage>
        <taxon>Bacteria</taxon>
        <taxon>Pseudomonadati</taxon>
        <taxon>Pseudomonadota</taxon>
        <taxon>Gammaproteobacteria</taxon>
        <taxon>Thiotrichales</taxon>
        <taxon>Francisellaceae</taxon>
        <taxon>Francisella</taxon>
    </lineage>
</organism>
<evidence type="ECO:0000313" key="2">
    <source>
        <dbReference type="EMBL" id="APD51110.1"/>
    </source>
</evidence>
<protein>
    <recommendedName>
        <fullName evidence="4">Cadherin-like beta sandwich domain-containing protein</fullName>
    </recommendedName>
</protein>
<feature type="chain" id="PRO_5042012012" description="Cadherin-like beta sandwich domain-containing protein" evidence="1">
    <location>
        <begin position="22"/>
        <end position="370"/>
    </location>
</feature>
<feature type="signal peptide" evidence="1">
    <location>
        <begin position="1"/>
        <end position="21"/>
    </location>
</feature>
<keyword evidence="3" id="KW-1185">Reference proteome</keyword>
<accession>A0AAC9J6G6</accession>
<evidence type="ECO:0008006" key="4">
    <source>
        <dbReference type="Google" id="ProtNLM"/>
    </source>
</evidence>
<dbReference type="Proteomes" id="UP000182459">
    <property type="component" value="Chromosome"/>
</dbReference>
<proteinExistence type="predicted"/>
<gene>
    <name evidence="2" type="ORF">FSC454_08495</name>
</gene>
<name>A0AAC9J6G6_9GAMM</name>
<dbReference type="AlphaFoldDB" id="A0AAC9J6G6"/>
<evidence type="ECO:0000256" key="1">
    <source>
        <dbReference type="SAM" id="SignalP"/>
    </source>
</evidence>
<keyword evidence="1" id="KW-0732">Signal</keyword>
<dbReference type="RefSeq" id="WP_066045240.1">
    <property type="nucleotide sequence ID" value="NZ_CP018093.1"/>
</dbReference>